<dbReference type="PANTHER" id="PTHR24198:SF165">
    <property type="entry name" value="ANKYRIN REPEAT-CONTAINING PROTEIN-RELATED"/>
    <property type="match status" value="1"/>
</dbReference>
<dbReference type="Proteomes" id="UP000001261">
    <property type="component" value="Unassembled WGS sequence"/>
</dbReference>
<proteinExistence type="predicted"/>
<dbReference type="KEGG" id="cim:CIMG_09692"/>
<keyword evidence="1" id="KW-0677">Repeat</keyword>
<sequence>MPQPTSFTAWAITSHQAKLVSWFRLTREVRGMIINYLINCDGVDASSSFMSLVDGLTFWSTISAFFCVCRSWRGMATIVLLRSGVAKVMTVAPQWISEIALREFHSLHKRNLEQYPHDIPTLTTQFRTILDRLLIMALRRRFDGIVERLLYIGASPAAHDPEGESALYIATFNQSARCARCARVLLRHGAVVDEPAREQNGLRTSVEMAAINFDCEVMDLLIEYGANLNISLDTHDQTYHLVEWVVSMGHLEMLGLLISHGVLMWYLPDSYWEDLLVISVARRWQMMTRMLLDNGYPIAFFEKAVEDRVIWPTYSMRRVLSDYTVWNVLPISTWEDPMPICPGFM</sequence>
<organism evidence="3 4">
    <name type="scientific">Coccidioides immitis (strain RS)</name>
    <name type="common">Valley fever fungus</name>
    <dbReference type="NCBI Taxonomy" id="246410"/>
    <lineage>
        <taxon>Eukaryota</taxon>
        <taxon>Fungi</taxon>
        <taxon>Dikarya</taxon>
        <taxon>Ascomycota</taxon>
        <taxon>Pezizomycotina</taxon>
        <taxon>Eurotiomycetes</taxon>
        <taxon>Eurotiomycetidae</taxon>
        <taxon>Onygenales</taxon>
        <taxon>Onygenaceae</taxon>
        <taxon>Coccidioides</taxon>
    </lineage>
</organism>
<dbReference type="PANTHER" id="PTHR24198">
    <property type="entry name" value="ANKYRIN REPEAT AND PROTEIN KINASE DOMAIN-CONTAINING PROTEIN"/>
    <property type="match status" value="1"/>
</dbReference>
<dbReference type="InterPro" id="IPR036770">
    <property type="entry name" value="Ankyrin_rpt-contain_sf"/>
</dbReference>
<dbReference type="VEuPathDB" id="FungiDB:CIMG_09692"/>
<evidence type="ECO:0000256" key="2">
    <source>
        <dbReference type="ARBA" id="ARBA00023043"/>
    </source>
</evidence>
<dbReference type="STRING" id="246410.J3K2X8"/>
<dbReference type="OrthoDB" id="341259at2759"/>
<evidence type="ECO:0000256" key="1">
    <source>
        <dbReference type="ARBA" id="ARBA00022737"/>
    </source>
</evidence>
<dbReference type="RefSeq" id="XP_001240071.1">
    <property type="nucleotide sequence ID" value="XM_001240070.1"/>
</dbReference>
<reference evidence="4" key="2">
    <citation type="journal article" date="2010" name="Genome Res.">
        <title>Population genomic sequencing of Coccidioides fungi reveals recent hybridization and transposon control.</title>
        <authorList>
            <person name="Neafsey D.E."/>
            <person name="Barker B.M."/>
            <person name="Sharpton T.J."/>
            <person name="Stajich J.E."/>
            <person name="Park D.J."/>
            <person name="Whiston E."/>
            <person name="Hung C.-Y."/>
            <person name="McMahan C."/>
            <person name="White J."/>
            <person name="Sykes S."/>
            <person name="Heiman D."/>
            <person name="Young S."/>
            <person name="Zeng Q."/>
            <person name="Abouelleil A."/>
            <person name="Aftuck L."/>
            <person name="Bessette D."/>
            <person name="Brown A."/>
            <person name="FitzGerald M."/>
            <person name="Lui A."/>
            <person name="Macdonald J.P."/>
            <person name="Priest M."/>
            <person name="Orbach M.J."/>
            <person name="Galgiani J.N."/>
            <person name="Kirkland T.N."/>
            <person name="Cole G.T."/>
            <person name="Birren B.W."/>
            <person name="Henn M.R."/>
            <person name="Taylor J.W."/>
            <person name="Rounsley S.D."/>
        </authorList>
    </citation>
    <scope>GENOME REANNOTATION</scope>
    <source>
        <strain evidence="4">RS</strain>
    </source>
</reference>
<keyword evidence="4" id="KW-1185">Reference proteome</keyword>
<accession>J3K2X8</accession>
<gene>
    <name evidence="3" type="ORF">CIMG_09692</name>
</gene>
<dbReference type="AlphaFoldDB" id="J3K2X8"/>
<dbReference type="SMART" id="SM00248">
    <property type="entry name" value="ANK"/>
    <property type="match status" value="3"/>
</dbReference>
<keyword evidence="2" id="KW-0040">ANK repeat</keyword>
<dbReference type="Gene3D" id="1.25.40.20">
    <property type="entry name" value="Ankyrin repeat-containing domain"/>
    <property type="match status" value="1"/>
</dbReference>
<reference evidence="4" key="1">
    <citation type="journal article" date="2009" name="Genome Res.">
        <title>Comparative genomic analyses of the human fungal pathogens Coccidioides and their relatives.</title>
        <authorList>
            <person name="Sharpton T.J."/>
            <person name="Stajich J.E."/>
            <person name="Rounsley S.D."/>
            <person name="Gardner M.J."/>
            <person name="Wortman J.R."/>
            <person name="Jordar V.S."/>
            <person name="Maiti R."/>
            <person name="Kodira C.D."/>
            <person name="Neafsey D.E."/>
            <person name="Zeng Q."/>
            <person name="Hung C.-Y."/>
            <person name="McMahan C."/>
            <person name="Muszewska A."/>
            <person name="Grynberg M."/>
            <person name="Mandel M.A."/>
            <person name="Kellner E.M."/>
            <person name="Barker B.M."/>
            <person name="Galgiani J.N."/>
            <person name="Orbach M.J."/>
            <person name="Kirkland T.N."/>
            <person name="Cole G.T."/>
            <person name="Henn M.R."/>
            <person name="Birren B.W."/>
            <person name="Taylor J.W."/>
        </authorList>
    </citation>
    <scope>NUCLEOTIDE SEQUENCE [LARGE SCALE GENOMIC DNA]</scope>
    <source>
        <strain evidence="4">RS</strain>
    </source>
</reference>
<dbReference type="EMBL" id="GG704912">
    <property type="protein sequence ID" value="EAS28488.3"/>
    <property type="molecule type" value="Genomic_DNA"/>
</dbReference>
<protein>
    <submittedName>
        <fullName evidence="3">Uncharacterized protein</fullName>
    </submittedName>
</protein>
<dbReference type="InterPro" id="IPR002110">
    <property type="entry name" value="Ankyrin_rpt"/>
</dbReference>
<dbReference type="InParanoid" id="J3K2X8"/>
<dbReference type="OMA" id="QSARCAR"/>
<dbReference type="SUPFAM" id="SSF48403">
    <property type="entry name" value="Ankyrin repeat"/>
    <property type="match status" value="1"/>
</dbReference>
<name>J3K2X8_COCIM</name>
<dbReference type="Pfam" id="PF12796">
    <property type="entry name" value="Ank_2"/>
    <property type="match status" value="1"/>
</dbReference>
<dbReference type="GeneID" id="4559048"/>
<evidence type="ECO:0000313" key="3">
    <source>
        <dbReference type="EMBL" id="EAS28488.3"/>
    </source>
</evidence>
<evidence type="ECO:0000313" key="4">
    <source>
        <dbReference type="Proteomes" id="UP000001261"/>
    </source>
</evidence>